<dbReference type="Gene3D" id="3.40.710.10">
    <property type="entry name" value="DD-peptidase/beta-lactamase superfamily"/>
    <property type="match status" value="1"/>
</dbReference>
<reference evidence="3 4" key="1">
    <citation type="journal article" date="2019" name="Int. J. Syst. Evol. Microbiol.">
        <title>The Global Catalogue of Microorganisms (GCM) 10K type strain sequencing project: providing services to taxonomists for standard genome sequencing and annotation.</title>
        <authorList>
            <consortium name="The Broad Institute Genomics Platform"/>
            <consortium name="The Broad Institute Genome Sequencing Center for Infectious Disease"/>
            <person name="Wu L."/>
            <person name="Ma J."/>
        </authorList>
    </citation>
    <scope>NUCLEOTIDE SEQUENCE [LARGE SCALE GENOMIC DNA]</scope>
    <source>
        <strain evidence="3 4">JCM 4565</strain>
    </source>
</reference>
<dbReference type="SUPFAM" id="SSF56601">
    <property type="entry name" value="beta-lactamase/transpeptidase-like"/>
    <property type="match status" value="1"/>
</dbReference>
<feature type="signal peptide" evidence="1">
    <location>
        <begin position="1"/>
        <end position="23"/>
    </location>
</feature>
<dbReference type="PANTHER" id="PTHR46825:SF7">
    <property type="entry name" value="D-ALANYL-D-ALANINE CARBOXYPEPTIDASE"/>
    <property type="match status" value="1"/>
</dbReference>
<gene>
    <name evidence="3" type="ORF">GCM10010319_21900</name>
</gene>
<dbReference type="Proteomes" id="UP001500063">
    <property type="component" value="Unassembled WGS sequence"/>
</dbReference>
<comment type="caution">
    <text evidence="3">The sequence shown here is derived from an EMBL/GenBank/DDBJ whole genome shotgun (WGS) entry which is preliminary data.</text>
</comment>
<evidence type="ECO:0000313" key="4">
    <source>
        <dbReference type="Proteomes" id="UP001500063"/>
    </source>
</evidence>
<proteinExistence type="predicted"/>
<dbReference type="PANTHER" id="PTHR46825">
    <property type="entry name" value="D-ALANYL-D-ALANINE-CARBOXYPEPTIDASE/ENDOPEPTIDASE AMPH"/>
    <property type="match status" value="1"/>
</dbReference>
<dbReference type="Pfam" id="PF00144">
    <property type="entry name" value="Beta-lactamase"/>
    <property type="match status" value="1"/>
</dbReference>
<accession>A0ABN0WS77</accession>
<keyword evidence="4" id="KW-1185">Reference proteome</keyword>
<name>A0ABN0WS77_9ACTN</name>
<dbReference type="GO" id="GO:0016787">
    <property type="term" value="F:hydrolase activity"/>
    <property type="evidence" value="ECO:0007669"/>
    <property type="project" value="UniProtKB-KW"/>
</dbReference>
<evidence type="ECO:0000313" key="3">
    <source>
        <dbReference type="EMBL" id="GAA0345233.1"/>
    </source>
</evidence>
<evidence type="ECO:0000256" key="1">
    <source>
        <dbReference type="SAM" id="SignalP"/>
    </source>
</evidence>
<feature type="chain" id="PRO_5047518716" evidence="1">
    <location>
        <begin position="24"/>
        <end position="422"/>
    </location>
</feature>
<dbReference type="EMBL" id="BAAABW010000013">
    <property type="protein sequence ID" value="GAA0345233.1"/>
    <property type="molecule type" value="Genomic_DNA"/>
</dbReference>
<dbReference type="InterPro" id="IPR050491">
    <property type="entry name" value="AmpC-like"/>
</dbReference>
<protein>
    <submittedName>
        <fullName evidence="3">Serine hydrolase domain-containing protein</fullName>
    </submittedName>
</protein>
<dbReference type="InterPro" id="IPR001466">
    <property type="entry name" value="Beta-lactam-related"/>
</dbReference>
<keyword evidence="3" id="KW-0378">Hydrolase</keyword>
<feature type="domain" description="Beta-lactamase-related" evidence="2">
    <location>
        <begin position="56"/>
        <end position="381"/>
    </location>
</feature>
<dbReference type="InterPro" id="IPR012338">
    <property type="entry name" value="Beta-lactam/transpept-like"/>
</dbReference>
<keyword evidence="1" id="KW-0732">Signal</keyword>
<organism evidence="3 4">
    <name type="scientific">Streptomyces blastmyceticus</name>
    <dbReference type="NCBI Taxonomy" id="68180"/>
    <lineage>
        <taxon>Bacteria</taxon>
        <taxon>Bacillati</taxon>
        <taxon>Actinomycetota</taxon>
        <taxon>Actinomycetes</taxon>
        <taxon>Kitasatosporales</taxon>
        <taxon>Streptomycetaceae</taxon>
        <taxon>Streptomyces</taxon>
    </lineage>
</organism>
<evidence type="ECO:0000259" key="2">
    <source>
        <dbReference type="Pfam" id="PF00144"/>
    </source>
</evidence>
<sequence length="422" mass="45355">MKIRLVLCGSVAALSVCAGTVAAAPAPDGTRAAPVAETSPASGLDPVELKSAVDGVHRAGIPGVYAEVRDTGRTWRGASGVADVRTGRPVTPGMRQRVGSITKTFTAAAIMQQVEQGRVRLDAPIGDYLPRLVPGERGRKITVRMLLNHTSGIPDYVRYAFPSLQDMSPKSLDDNRFRQFRPAELIEMGVDAPPAGEPGATPGVYSNTNYLLLGQLLEQVTGTTAEEYITRNVIERAGLRHTGFPAGTRIEGPHSRMYEALWGVLDPPRDYSVYNMSWTGTGAALVSTMDDLNRFYRRLLDGRIVNRSSLAQMQHTLPVVALDGSTIEYGLGLHKVGIPGCGTFWGHDGTVWGASTMSLTRADGKRQMSVAGNLARWNKADSSGKPQHHPIDDALSTLYRQAMCGKGNTQAKNASQTPAFNS</sequence>